<dbReference type="AlphaFoldDB" id="A0A5C5YYS7"/>
<evidence type="ECO:0000313" key="2">
    <source>
        <dbReference type="EMBL" id="TWT79836.1"/>
    </source>
</evidence>
<feature type="compositionally biased region" description="Basic and acidic residues" evidence="1">
    <location>
        <begin position="93"/>
        <end position="107"/>
    </location>
</feature>
<proteinExistence type="predicted"/>
<accession>A0A5C5YYS7</accession>
<organism evidence="2 3">
    <name type="scientific">Novipirellula herctigrandis</name>
    <dbReference type="NCBI Taxonomy" id="2527986"/>
    <lineage>
        <taxon>Bacteria</taxon>
        <taxon>Pseudomonadati</taxon>
        <taxon>Planctomycetota</taxon>
        <taxon>Planctomycetia</taxon>
        <taxon>Pirellulales</taxon>
        <taxon>Pirellulaceae</taxon>
        <taxon>Novipirellula</taxon>
    </lineage>
</organism>
<comment type="caution">
    <text evidence="2">The sequence shown here is derived from an EMBL/GenBank/DDBJ whole genome shotgun (WGS) entry which is preliminary data.</text>
</comment>
<evidence type="ECO:0000313" key="3">
    <source>
        <dbReference type="Proteomes" id="UP000315010"/>
    </source>
</evidence>
<name>A0A5C5YYS7_9BACT</name>
<protein>
    <submittedName>
        <fullName evidence="2">Uncharacterized protein</fullName>
    </submittedName>
</protein>
<dbReference type="EMBL" id="SJPJ01000001">
    <property type="protein sequence ID" value="TWT79836.1"/>
    <property type="molecule type" value="Genomic_DNA"/>
</dbReference>
<feature type="region of interest" description="Disordered" evidence="1">
    <location>
        <begin position="93"/>
        <end position="123"/>
    </location>
</feature>
<gene>
    <name evidence="2" type="ORF">CA13_12430</name>
</gene>
<evidence type="ECO:0000256" key="1">
    <source>
        <dbReference type="SAM" id="MobiDB-lite"/>
    </source>
</evidence>
<feature type="compositionally biased region" description="Basic residues" evidence="1">
    <location>
        <begin position="108"/>
        <end position="123"/>
    </location>
</feature>
<dbReference type="Proteomes" id="UP000315010">
    <property type="component" value="Unassembled WGS sequence"/>
</dbReference>
<keyword evidence="3" id="KW-1185">Reference proteome</keyword>
<reference evidence="2 3" key="1">
    <citation type="submission" date="2019-02" db="EMBL/GenBank/DDBJ databases">
        <title>Deep-cultivation of Planctomycetes and their phenomic and genomic characterization uncovers novel biology.</title>
        <authorList>
            <person name="Wiegand S."/>
            <person name="Jogler M."/>
            <person name="Boedeker C."/>
            <person name="Pinto D."/>
            <person name="Vollmers J."/>
            <person name="Rivas-Marin E."/>
            <person name="Kohn T."/>
            <person name="Peeters S.H."/>
            <person name="Heuer A."/>
            <person name="Rast P."/>
            <person name="Oberbeckmann S."/>
            <person name="Bunk B."/>
            <person name="Jeske O."/>
            <person name="Meyerdierks A."/>
            <person name="Storesund J.E."/>
            <person name="Kallscheuer N."/>
            <person name="Luecker S."/>
            <person name="Lage O.M."/>
            <person name="Pohl T."/>
            <person name="Merkel B.J."/>
            <person name="Hornburger P."/>
            <person name="Mueller R.-W."/>
            <person name="Bruemmer F."/>
            <person name="Labrenz M."/>
            <person name="Spormann A.M."/>
            <person name="Op Den Camp H."/>
            <person name="Overmann J."/>
            <person name="Amann R."/>
            <person name="Jetten M.S.M."/>
            <person name="Mascher T."/>
            <person name="Medema M.H."/>
            <person name="Devos D.P."/>
            <person name="Kaster A.-K."/>
            <person name="Ovreas L."/>
            <person name="Rohde M."/>
            <person name="Galperin M.Y."/>
            <person name="Jogler C."/>
        </authorList>
    </citation>
    <scope>NUCLEOTIDE SEQUENCE [LARGE SCALE GENOMIC DNA]</scope>
    <source>
        <strain evidence="2 3">CA13</strain>
    </source>
</reference>
<sequence length="123" mass="14027">MLHFDIMPICGTTFRHPWDTFAGQAIVFGKSITLIEVRLSQAKTGPDTAMTIQVLASIQAEMPPFNLETYKMFLSEANRVPFAEIRCQMHTEQMHTEQSDTSTCHDRARSKKRGKHVHASMKF</sequence>